<protein>
    <recommendedName>
        <fullName evidence="4">Arylamine N-acetyltransferase</fullName>
    </recommendedName>
</protein>
<dbReference type="RefSeq" id="WP_183601008.1">
    <property type="nucleotide sequence ID" value="NZ_JACHXK010000006.1"/>
</dbReference>
<dbReference type="PANTHER" id="PTHR11786:SF0">
    <property type="entry name" value="ARYLAMINE N-ACETYLTRANSFERASE 4-RELATED"/>
    <property type="match status" value="1"/>
</dbReference>
<dbReference type="InterPro" id="IPR001447">
    <property type="entry name" value="Arylamine_N-AcTrfase"/>
</dbReference>
<dbReference type="Gene3D" id="2.40.128.150">
    <property type="entry name" value="Cysteine proteinases"/>
    <property type="match status" value="1"/>
</dbReference>
<evidence type="ECO:0000313" key="3">
    <source>
        <dbReference type="Proteomes" id="UP000570361"/>
    </source>
</evidence>
<dbReference type="EMBL" id="JACHXK010000006">
    <property type="protein sequence ID" value="MBB3111141.1"/>
    <property type="molecule type" value="Genomic_DNA"/>
</dbReference>
<keyword evidence="3" id="KW-1185">Reference proteome</keyword>
<dbReference type="Pfam" id="PF00797">
    <property type="entry name" value="Acetyltransf_2"/>
    <property type="match status" value="1"/>
</dbReference>
<comment type="similarity">
    <text evidence="1">Belongs to the arylamine N-acetyltransferase family.</text>
</comment>
<dbReference type="InterPro" id="IPR038765">
    <property type="entry name" value="Papain-like_cys_pep_sf"/>
</dbReference>
<reference evidence="2 3" key="1">
    <citation type="submission" date="2020-08" db="EMBL/GenBank/DDBJ databases">
        <title>Genomic Encyclopedia of Type Strains, Phase III (KMG-III): the genomes of soil and plant-associated and newly described type strains.</title>
        <authorList>
            <person name="Whitman W."/>
        </authorList>
    </citation>
    <scope>NUCLEOTIDE SEQUENCE [LARGE SCALE GENOMIC DNA]</scope>
    <source>
        <strain evidence="2 3">CECT 5862</strain>
    </source>
</reference>
<evidence type="ECO:0008006" key="4">
    <source>
        <dbReference type="Google" id="ProtNLM"/>
    </source>
</evidence>
<organism evidence="2 3">
    <name type="scientific">Paenibacillus phyllosphaerae</name>
    <dbReference type="NCBI Taxonomy" id="274593"/>
    <lineage>
        <taxon>Bacteria</taxon>
        <taxon>Bacillati</taxon>
        <taxon>Bacillota</taxon>
        <taxon>Bacilli</taxon>
        <taxon>Bacillales</taxon>
        <taxon>Paenibacillaceae</taxon>
        <taxon>Paenibacillus</taxon>
    </lineage>
</organism>
<name>A0A7W5AZY2_9BACL</name>
<proteinExistence type="inferred from homology"/>
<evidence type="ECO:0000313" key="2">
    <source>
        <dbReference type="EMBL" id="MBB3111141.1"/>
    </source>
</evidence>
<dbReference type="Proteomes" id="UP000570361">
    <property type="component" value="Unassembled WGS sequence"/>
</dbReference>
<gene>
    <name evidence="2" type="ORF">FHS18_003209</name>
</gene>
<dbReference type="Gene3D" id="3.30.2140.10">
    <property type="entry name" value="Arylamine N-acetyltransferase"/>
    <property type="match status" value="1"/>
</dbReference>
<evidence type="ECO:0000256" key="1">
    <source>
        <dbReference type="ARBA" id="ARBA00006547"/>
    </source>
</evidence>
<dbReference type="GO" id="GO:0016407">
    <property type="term" value="F:acetyltransferase activity"/>
    <property type="evidence" value="ECO:0007669"/>
    <property type="project" value="InterPro"/>
</dbReference>
<dbReference type="AlphaFoldDB" id="A0A7W5AZY2"/>
<sequence>MLTISDRRAYLDRLGITEVPAPTLANLILLQQAHVERIPWQTVDIYTGRPASMDVRESIQLIVGQRSGYCFQLNGAFSTLLTDLGYEVMWHKAGVQPMGQEPRINGFHLGLTVRLAGESGESETYLVDAGLGDMPYEPIPLKFGSYERGPFTYVLQPSGIAEHGWRLEHERPVAYVGVDFAPAAEPSLEGFWPRHQFYSTSSESPWIDTFLLRQRGAHVLNELRGCVWKQWDSSGMKTRELVVQSDWLDVLATVFHERLVAYSQLEREELWRRVMRQHEEWKREVSRRGR</sequence>
<accession>A0A7W5AZY2</accession>
<comment type="caution">
    <text evidence="2">The sequence shown here is derived from an EMBL/GenBank/DDBJ whole genome shotgun (WGS) entry which is preliminary data.</text>
</comment>
<dbReference type="PANTHER" id="PTHR11786">
    <property type="entry name" value="N-HYDROXYARYLAMINE O-ACETYLTRANSFERASE"/>
    <property type="match status" value="1"/>
</dbReference>
<dbReference type="SUPFAM" id="SSF54001">
    <property type="entry name" value="Cysteine proteinases"/>
    <property type="match status" value="1"/>
</dbReference>